<dbReference type="AlphaFoldDB" id="A0A7H9BHI4"/>
<dbReference type="CDD" id="cd06438">
    <property type="entry name" value="EpsO_like"/>
    <property type="match status" value="1"/>
</dbReference>
<sequence>MLIETLQSTLGLASMAAAIYTLPGSWALARWTWAARHPMPSVQGPSSNEAILILVPAHNEAATIPRTLPPLMAQSKQDGNSVVVVIADNCTDLTAQIARDLGAIVLERHNETARGKGHALAYAFQTYPDTAWYLIVDADSSLDDDFLFKLRQKISEDPAAIQARYTPDCAADDPRATLKHWALQAFNINRQRGRAKLGESVSLLGNGFALSASTLNQVPYRAGSIVEDFEYQLALQAAGLKISWLEEVAVHGEMPSGSGEKTQRVRWEGGRIAMLRQHCLPLLKQITQGQHQAWSALQELMLLPLNLHALLLLIACLGNSWTSLMGVIGLLILIAHAGFALSELPAGERSTALLSLPRYLIWKLIQLPAILRSSTLNSPWLRSERQAERSRPL</sequence>
<dbReference type="PANTHER" id="PTHR43630">
    <property type="entry name" value="POLY-BETA-1,6-N-ACETYL-D-GLUCOSAMINE SYNTHASE"/>
    <property type="match status" value="1"/>
</dbReference>
<dbReference type="Proteomes" id="UP000509597">
    <property type="component" value="Chromosome"/>
</dbReference>
<dbReference type="KEGG" id="chiz:HQ393_05710"/>
<accession>A0A7H9BHI4</accession>
<dbReference type="SUPFAM" id="SSF53448">
    <property type="entry name" value="Nucleotide-diphospho-sugar transferases"/>
    <property type="match status" value="1"/>
</dbReference>
<name>A0A7H9BHI4_9NEIS</name>
<organism evidence="5 6">
    <name type="scientific">Chitinibacter bivalviorum</name>
    <dbReference type="NCBI Taxonomy" id="2739434"/>
    <lineage>
        <taxon>Bacteria</taxon>
        <taxon>Pseudomonadati</taxon>
        <taxon>Pseudomonadota</taxon>
        <taxon>Betaproteobacteria</taxon>
        <taxon>Neisseriales</taxon>
        <taxon>Chitinibacteraceae</taxon>
        <taxon>Chitinibacter</taxon>
    </lineage>
</organism>
<dbReference type="EMBL" id="CP058627">
    <property type="protein sequence ID" value="QLG87792.1"/>
    <property type="molecule type" value="Genomic_DNA"/>
</dbReference>
<keyword evidence="4" id="KW-0472">Membrane</keyword>
<keyword evidence="4" id="KW-1133">Transmembrane helix</keyword>
<keyword evidence="6" id="KW-1185">Reference proteome</keyword>
<dbReference type="GO" id="GO:0016757">
    <property type="term" value="F:glycosyltransferase activity"/>
    <property type="evidence" value="ECO:0007669"/>
    <property type="project" value="UniProtKB-KW"/>
</dbReference>
<protein>
    <submittedName>
        <fullName evidence="5">Glycosyltransferase family 2 protein</fullName>
    </submittedName>
</protein>
<evidence type="ECO:0000256" key="3">
    <source>
        <dbReference type="ARBA" id="ARBA00022679"/>
    </source>
</evidence>
<gene>
    <name evidence="5" type="ORF">HQ393_05710</name>
</gene>
<comment type="similarity">
    <text evidence="1">Belongs to the glycosyltransferase 2 family.</text>
</comment>
<evidence type="ECO:0000313" key="6">
    <source>
        <dbReference type="Proteomes" id="UP000509597"/>
    </source>
</evidence>
<dbReference type="InterPro" id="IPR029044">
    <property type="entry name" value="Nucleotide-diphossugar_trans"/>
</dbReference>
<evidence type="ECO:0000256" key="1">
    <source>
        <dbReference type="ARBA" id="ARBA00006739"/>
    </source>
</evidence>
<dbReference type="Gene3D" id="3.90.550.10">
    <property type="entry name" value="Spore Coat Polysaccharide Biosynthesis Protein SpsA, Chain A"/>
    <property type="match status" value="1"/>
</dbReference>
<dbReference type="PANTHER" id="PTHR43630:SF1">
    <property type="entry name" value="POLY-BETA-1,6-N-ACETYL-D-GLUCOSAMINE SYNTHASE"/>
    <property type="match status" value="1"/>
</dbReference>
<dbReference type="RefSeq" id="WP_179357872.1">
    <property type="nucleotide sequence ID" value="NZ_CP058627.1"/>
</dbReference>
<feature type="transmembrane region" description="Helical" evidence="4">
    <location>
        <begin position="310"/>
        <end position="339"/>
    </location>
</feature>
<keyword evidence="3 5" id="KW-0808">Transferase</keyword>
<keyword evidence="4" id="KW-0812">Transmembrane</keyword>
<proteinExistence type="inferred from homology"/>
<reference evidence="5 6" key="1">
    <citation type="submission" date="2020-07" db="EMBL/GenBank/DDBJ databases">
        <title>Complete genome sequence of Chitinibacter sp. 2T18.</title>
        <authorList>
            <person name="Bae J.-W."/>
            <person name="Choi J.-W."/>
        </authorList>
    </citation>
    <scope>NUCLEOTIDE SEQUENCE [LARGE SCALE GENOMIC DNA]</scope>
    <source>
        <strain evidence="5 6">2T18</strain>
    </source>
</reference>
<dbReference type="Pfam" id="PF13641">
    <property type="entry name" value="Glyco_tranf_2_3"/>
    <property type="match status" value="1"/>
</dbReference>
<evidence type="ECO:0000256" key="2">
    <source>
        <dbReference type="ARBA" id="ARBA00022676"/>
    </source>
</evidence>
<keyword evidence="2" id="KW-0328">Glycosyltransferase</keyword>
<evidence type="ECO:0000313" key="5">
    <source>
        <dbReference type="EMBL" id="QLG87792.1"/>
    </source>
</evidence>
<evidence type="ECO:0000256" key="4">
    <source>
        <dbReference type="SAM" id="Phobius"/>
    </source>
</evidence>